<feature type="transmembrane region" description="Helical" evidence="9">
    <location>
        <begin position="149"/>
        <end position="168"/>
    </location>
</feature>
<evidence type="ECO:0000256" key="4">
    <source>
        <dbReference type="ARBA" id="ARBA00022519"/>
    </source>
</evidence>
<feature type="region of interest" description="Disordered" evidence="8">
    <location>
        <begin position="1"/>
        <end position="20"/>
    </location>
</feature>
<feature type="domain" description="Tripartite ATP-independent periplasmic transporters DctQ component" evidence="10">
    <location>
        <begin position="48"/>
        <end position="173"/>
    </location>
</feature>
<dbReference type="InterPro" id="IPR055348">
    <property type="entry name" value="DctQ"/>
</dbReference>
<feature type="transmembrane region" description="Helical" evidence="9">
    <location>
        <begin position="109"/>
        <end position="137"/>
    </location>
</feature>
<feature type="transmembrane region" description="Helical" evidence="9">
    <location>
        <begin position="69"/>
        <end position="88"/>
    </location>
</feature>
<evidence type="ECO:0000259" key="10">
    <source>
        <dbReference type="Pfam" id="PF04290"/>
    </source>
</evidence>
<dbReference type="KEGG" id="haq:DU484_10990"/>
<evidence type="ECO:0000256" key="5">
    <source>
        <dbReference type="ARBA" id="ARBA00022692"/>
    </source>
</evidence>
<keyword evidence="2" id="KW-0813">Transport</keyword>
<dbReference type="PANTHER" id="PTHR35011:SF2">
    <property type="entry name" value="2,3-DIKETO-L-GULONATE TRAP TRANSPORTER SMALL PERMEASE PROTEIN YIAM"/>
    <property type="match status" value="1"/>
</dbReference>
<dbReference type="GO" id="GO:0022857">
    <property type="term" value="F:transmembrane transporter activity"/>
    <property type="evidence" value="ECO:0007669"/>
    <property type="project" value="TreeGrafter"/>
</dbReference>
<evidence type="ECO:0000256" key="6">
    <source>
        <dbReference type="ARBA" id="ARBA00022989"/>
    </source>
</evidence>
<evidence type="ECO:0000313" key="11">
    <source>
        <dbReference type="EMBL" id="AXG10327.1"/>
    </source>
</evidence>
<accession>A0A345EDQ5</accession>
<evidence type="ECO:0000313" key="12">
    <source>
        <dbReference type="Proteomes" id="UP000252985"/>
    </source>
</evidence>
<dbReference type="InterPro" id="IPR007387">
    <property type="entry name" value="TRAP_DctQ"/>
</dbReference>
<evidence type="ECO:0000256" key="1">
    <source>
        <dbReference type="ARBA" id="ARBA00004429"/>
    </source>
</evidence>
<dbReference type="AlphaFoldDB" id="A0A345EDQ5"/>
<proteinExistence type="predicted"/>
<dbReference type="Proteomes" id="UP000252985">
    <property type="component" value="Chromosome"/>
</dbReference>
<evidence type="ECO:0000256" key="9">
    <source>
        <dbReference type="SAM" id="Phobius"/>
    </source>
</evidence>
<feature type="transmembrane region" description="Helical" evidence="9">
    <location>
        <begin position="35"/>
        <end position="57"/>
    </location>
</feature>
<keyword evidence="4" id="KW-0997">Cell inner membrane</keyword>
<dbReference type="EMBL" id="CP031148">
    <property type="protein sequence ID" value="AXG10327.1"/>
    <property type="molecule type" value="Genomic_DNA"/>
</dbReference>
<dbReference type="RefSeq" id="WP_114605909.1">
    <property type="nucleotide sequence ID" value="NZ_CP031148.1"/>
</dbReference>
<organism evidence="11 12">
    <name type="scientific">Haloplanus rubicundus</name>
    <dbReference type="NCBI Taxonomy" id="1547898"/>
    <lineage>
        <taxon>Archaea</taxon>
        <taxon>Methanobacteriati</taxon>
        <taxon>Methanobacteriota</taxon>
        <taxon>Stenosarchaea group</taxon>
        <taxon>Halobacteria</taxon>
        <taxon>Halobacteriales</taxon>
        <taxon>Haloferacaceae</taxon>
        <taxon>Haloplanus</taxon>
    </lineage>
</organism>
<gene>
    <name evidence="11" type="ORF">DU484_10990</name>
</gene>
<dbReference type="GO" id="GO:0015740">
    <property type="term" value="P:C4-dicarboxylate transport"/>
    <property type="evidence" value="ECO:0007669"/>
    <property type="project" value="TreeGrafter"/>
</dbReference>
<dbReference type="PANTHER" id="PTHR35011">
    <property type="entry name" value="2,3-DIKETO-L-GULONATE TRAP TRANSPORTER SMALL PERMEASE PROTEIN YIAM"/>
    <property type="match status" value="1"/>
</dbReference>
<keyword evidence="6 9" id="KW-1133">Transmembrane helix</keyword>
<feature type="compositionally biased region" description="Low complexity" evidence="8">
    <location>
        <begin position="7"/>
        <end position="17"/>
    </location>
</feature>
<keyword evidence="3" id="KW-1003">Cell membrane</keyword>
<dbReference type="GeneID" id="37287510"/>
<reference evidence="11 12" key="1">
    <citation type="submission" date="2018-07" db="EMBL/GenBank/DDBJ databases">
        <title>Genome sequences of Haloplanus sp. CBA1112.</title>
        <authorList>
            <person name="Kim Y.B."/>
            <person name="Roh S.W."/>
        </authorList>
    </citation>
    <scope>NUCLEOTIDE SEQUENCE [LARGE SCALE GENOMIC DNA]</scope>
    <source>
        <strain evidence="11 12">CBA1112</strain>
    </source>
</reference>
<keyword evidence="7 9" id="KW-0472">Membrane</keyword>
<dbReference type="GO" id="GO:0005886">
    <property type="term" value="C:plasma membrane"/>
    <property type="evidence" value="ECO:0007669"/>
    <property type="project" value="UniProtKB-SubCell"/>
</dbReference>
<dbReference type="Pfam" id="PF04290">
    <property type="entry name" value="DctQ"/>
    <property type="match status" value="1"/>
</dbReference>
<name>A0A345EDQ5_9EURY</name>
<evidence type="ECO:0000256" key="7">
    <source>
        <dbReference type="ARBA" id="ARBA00023136"/>
    </source>
</evidence>
<sequence length="188" mass="19857">MADKLTASSADEASGDGSSHETLVRNDVLNGLLQFKYTVAVVCLFGVTVALLLQIATRTLNVSVPGLQALAQLLAVWMAFLLIGNLEVEDKHIRVNYFAEKLPAPVRSVVDIAVLSLSALWAAIIFVAAVLGSLASAGTTIPTLGVPTFVLHAAPLLGMLLLTLAYLAKIKTSLAECLGFEEGTRVRN</sequence>
<evidence type="ECO:0000256" key="2">
    <source>
        <dbReference type="ARBA" id="ARBA00022448"/>
    </source>
</evidence>
<evidence type="ECO:0000256" key="3">
    <source>
        <dbReference type="ARBA" id="ARBA00022475"/>
    </source>
</evidence>
<protein>
    <submittedName>
        <fullName evidence="11">TRAP transporter small permease</fullName>
    </submittedName>
</protein>
<comment type="subcellular location">
    <subcellularLocation>
        <location evidence="1">Cell inner membrane</location>
        <topology evidence="1">Multi-pass membrane protein</topology>
    </subcellularLocation>
</comment>
<evidence type="ECO:0000256" key="8">
    <source>
        <dbReference type="SAM" id="MobiDB-lite"/>
    </source>
</evidence>
<keyword evidence="5 9" id="KW-0812">Transmembrane</keyword>